<dbReference type="RefSeq" id="WP_208428483.1">
    <property type="nucleotide sequence ID" value="NZ_JAEPRJ010000001.1"/>
</dbReference>
<evidence type="ECO:0000256" key="4">
    <source>
        <dbReference type="SAM" id="Coils"/>
    </source>
</evidence>
<dbReference type="Proteomes" id="UP000604730">
    <property type="component" value="Unassembled WGS sequence"/>
</dbReference>
<protein>
    <submittedName>
        <fullName evidence="6">ATP-binding cassette domain-containing protein</fullName>
    </submittedName>
</protein>
<dbReference type="SUPFAM" id="SSF52540">
    <property type="entry name" value="P-loop containing nucleoside triphosphate hydrolases"/>
    <property type="match status" value="2"/>
</dbReference>
<dbReference type="InterPro" id="IPR027417">
    <property type="entry name" value="P-loop_NTPase"/>
</dbReference>
<organism evidence="6 7">
    <name type="scientific">Catonella massiliensis</name>
    <dbReference type="NCBI Taxonomy" id="2799636"/>
    <lineage>
        <taxon>Bacteria</taxon>
        <taxon>Bacillati</taxon>
        <taxon>Bacillota</taxon>
        <taxon>Clostridia</taxon>
        <taxon>Lachnospirales</taxon>
        <taxon>Lachnospiraceae</taxon>
        <taxon>Catonella</taxon>
    </lineage>
</organism>
<proteinExistence type="predicted"/>
<feature type="coiled-coil region" evidence="4">
    <location>
        <begin position="212"/>
        <end position="246"/>
    </location>
</feature>
<evidence type="ECO:0000256" key="3">
    <source>
        <dbReference type="ARBA" id="ARBA00022840"/>
    </source>
</evidence>
<evidence type="ECO:0000313" key="7">
    <source>
        <dbReference type="Proteomes" id="UP000604730"/>
    </source>
</evidence>
<dbReference type="Gene3D" id="3.40.50.300">
    <property type="entry name" value="P-loop containing nucleotide triphosphate hydrolases"/>
    <property type="match status" value="2"/>
</dbReference>
<dbReference type="InterPro" id="IPR003439">
    <property type="entry name" value="ABC_transporter-like_ATP-bd"/>
</dbReference>
<dbReference type="InterPro" id="IPR017871">
    <property type="entry name" value="ABC_transporter-like_CS"/>
</dbReference>
<keyword evidence="2" id="KW-0547">Nucleotide-binding</keyword>
<dbReference type="GO" id="GO:0005524">
    <property type="term" value="F:ATP binding"/>
    <property type="evidence" value="ECO:0007669"/>
    <property type="project" value="UniProtKB-KW"/>
</dbReference>
<dbReference type="InterPro" id="IPR013563">
    <property type="entry name" value="Oligopep_ABC_C"/>
</dbReference>
<dbReference type="PANTHER" id="PTHR43776:SF8">
    <property type="entry name" value="ABC TRANSPORTER, ATP-BINDING PROTEIN"/>
    <property type="match status" value="1"/>
</dbReference>
<dbReference type="EMBL" id="JAEPRJ010000001">
    <property type="protein sequence ID" value="MBK5896962.1"/>
    <property type="molecule type" value="Genomic_DNA"/>
</dbReference>
<accession>A0ABS1IYI6</accession>
<dbReference type="PROSITE" id="PS50893">
    <property type="entry name" value="ABC_TRANSPORTER_2"/>
    <property type="match status" value="1"/>
</dbReference>
<reference evidence="6 7" key="1">
    <citation type="submission" date="2021-01" db="EMBL/GenBank/DDBJ databases">
        <title>Isolation and description of Catonella massiliensis sp. nov., a novel Catonella species, isolated from a stable periodontitis subject.</title>
        <authorList>
            <person name="Antezack A."/>
            <person name="Boxberger M."/>
            <person name="La Scola B."/>
            <person name="Monnet-Corti V."/>
        </authorList>
    </citation>
    <scope>NUCLEOTIDE SEQUENCE [LARGE SCALE GENOMIC DNA]</scope>
    <source>
        <strain evidence="6 7">Marseille-Q4567</strain>
    </source>
</reference>
<evidence type="ECO:0000256" key="1">
    <source>
        <dbReference type="ARBA" id="ARBA00022448"/>
    </source>
</evidence>
<evidence type="ECO:0000256" key="2">
    <source>
        <dbReference type="ARBA" id="ARBA00022741"/>
    </source>
</evidence>
<dbReference type="InterPro" id="IPR003593">
    <property type="entry name" value="AAA+_ATPase"/>
</dbReference>
<dbReference type="PANTHER" id="PTHR43776">
    <property type="entry name" value="TRANSPORT ATP-BINDING PROTEIN"/>
    <property type="match status" value="1"/>
</dbReference>
<keyword evidence="7" id="KW-1185">Reference proteome</keyword>
<name>A0ABS1IYI6_9FIRM</name>
<keyword evidence="4" id="KW-0175">Coiled coil</keyword>
<evidence type="ECO:0000313" key="6">
    <source>
        <dbReference type="EMBL" id="MBK5896962.1"/>
    </source>
</evidence>
<keyword evidence="3 6" id="KW-0067">ATP-binding</keyword>
<feature type="coiled-coil region" evidence="4">
    <location>
        <begin position="103"/>
        <end position="137"/>
    </location>
</feature>
<dbReference type="SMART" id="SM00382">
    <property type="entry name" value="AAA"/>
    <property type="match status" value="1"/>
</dbReference>
<sequence>MENNNEKNVLLHIEDLKQYFPIKKNFGEKQRYVKANDGISIDIREGETYGLVGESGCGKSTLGRVLLQLYKQTAGRTMYYGRNIDDLAPSYVAETLKKIPALKKEWEKLVADENAAKKAYEEATAQLEKSNNSEESNVDKENFAAIEKYNEAVRKTKEAYLTIVELIGGFFVLDDLTEIAGLLLKEHSHAAAIFDSKEKEELFQKLYDKKPKEALRNKIDKLREVRTAEEQELAKLRKTLDEKRQAISSNPDFAKHEAYRDGGINLAKLKDHEIRGLRRDLQLIFQDPYSSLNPRMTVGQIIGEGLLAHNIFTENDESMQEYILKVMEECGLAPYFIHRYPHQFSGGQRQRIGIARSLALRPKFVVCDEAVSALDVSIQSQVINLLIDLKEKSNLTYLFISHDLSVIKYISDRVGVMYLGSMVEEADTEELYAHPSHPYTEALLSAIPTTDIDKDKKETILIEGDIPSPINPPKGCKFHTRCRYCTEICKHVTPVFEEVAPGHRVACHHKLGIYGEKK</sequence>
<dbReference type="CDD" id="cd03257">
    <property type="entry name" value="ABC_NikE_OppD_transporters"/>
    <property type="match status" value="1"/>
</dbReference>
<dbReference type="PROSITE" id="PS00211">
    <property type="entry name" value="ABC_TRANSPORTER_1"/>
    <property type="match status" value="1"/>
</dbReference>
<gene>
    <name evidence="6" type="ORF">JJN12_04070</name>
</gene>
<keyword evidence="1" id="KW-0813">Transport</keyword>
<dbReference type="NCBIfam" id="TIGR01727">
    <property type="entry name" value="oligo_HPY"/>
    <property type="match status" value="1"/>
</dbReference>
<evidence type="ECO:0000259" key="5">
    <source>
        <dbReference type="PROSITE" id="PS50893"/>
    </source>
</evidence>
<comment type="caution">
    <text evidence="6">The sequence shown here is derived from an EMBL/GenBank/DDBJ whole genome shotgun (WGS) entry which is preliminary data.</text>
</comment>
<dbReference type="Pfam" id="PF08352">
    <property type="entry name" value="oligo_HPY"/>
    <property type="match status" value="1"/>
</dbReference>
<dbReference type="InterPro" id="IPR050319">
    <property type="entry name" value="ABC_transp_ATP-bind"/>
</dbReference>
<dbReference type="Pfam" id="PF00005">
    <property type="entry name" value="ABC_tran"/>
    <property type="match status" value="2"/>
</dbReference>
<feature type="domain" description="ABC transporter" evidence="5">
    <location>
        <begin position="11"/>
        <end position="444"/>
    </location>
</feature>